<evidence type="ECO:0000313" key="3">
    <source>
        <dbReference type="Proteomes" id="UP001141259"/>
    </source>
</evidence>
<evidence type="ECO:0000313" key="2">
    <source>
        <dbReference type="EMBL" id="MCS7478125.1"/>
    </source>
</evidence>
<dbReference type="EMBL" id="JANYMP010000006">
    <property type="protein sequence ID" value="MCS7478125.1"/>
    <property type="molecule type" value="Genomic_DNA"/>
</dbReference>
<dbReference type="InterPro" id="IPR036465">
    <property type="entry name" value="vWFA_dom_sf"/>
</dbReference>
<organism evidence="2 3">
    <name type="scientific">Umezawaea endophytica</name>
    <dbReference type="NCBI Taxonomy" id="1654476"/>
    <lineage>
        <taxon>Bacteria</taxon>
        <taxon>Bacillati</taxon>
        <taxon>Actinomycetota</taxon>
        <taxon>Actinomycetes</taxon>
        <taxon>Pseudonocardiales</taxon>
        <taxon>Pseudonocardiaceae</taxon>
        <taxon>Umezawaea</taxon>
    </lineage>
</organism>
<dbReference type="SUPFAM" id="SSF53300">
    <property type="entry name" value="vWA-like"/>
    <property type="match status" value="1"/>
</dbReference>
<dbReference type="AlphaFoldDB" id="A0A9X3AGB4"/>
<dbReference type="Gene3D" id="3.40.50.410">
    <property type="entry name" value="von Willebrand factor, type A domain"/>
    <property type="match status" value="1"/>
</dbReference>
<feature type="domain" description="VWFA" evidence="1">
    <location>
        <begin position="14"/>
        <end position="268"/>
    </location>
</feature>
<evidence type="ECO:0000259" key="1">
    <source>
        <dbReference type="PROSITE" id="PS50234"/>
    </source>
</evidence>
<dbReference type="PROSITE" id="PS50234">
    <property type="entry name" value="VWFA"/>
    <property type="match status" value="1"/>
</dbReference>
<keyword evidence="3" id="KW-1185">Reference proteome</keyword>
<sequence length="278" mass="29307">MAYSAEISRVNPTCFVFLVDQSASMNDPIGGDSPQRKADVVADAINRLLTELSVKCAKEEGVRDYFHVAVIGYGSSVGSAYAGALAGRDLVPLSEVADNPARVEERVKKVPDGAGGLVETTTRFPVWMDPVANAGTPMGRALQYAESIVSKWLVDHPGCFPPIVLNLTDGEATDGDPDGPASGIRAHASADGAALLFNLHVSAGDAEPVTFPDTDTTLPDAYSKTLFGMSSVLPTDMRSYAATQGFSVSDATRGFVYNADIASIVQFLDIGTRATDLR</sequence>
<dbReference type="InterPro" id="IPR002035">
    <property type="entry name" value="VWF_A"/>
</dbReference>
<dbReference type="RefSeq" id="WP_259623635.1">
    <property type="nucleotide sequence ID" value="NZ_JANYMP010000006.1"/>
</dbReference>
<reference evidence="2" key="1">
    <citation type="submission" date="2022-08" db="EMBL/GenBank/DDBJ databases">
        <authorList>
            <person name="Tistechok S."/>
            <person name="Samborskyy M."/>
            <person name="Roman I."/>
        </authorList>
    </citation>
    <scope>NUCLEOTIDE SEQUENCE</scope>
    <source>
        <strain evidence="2">DSM 103496</strain>
    </source>
</reference>
<accession>A0A9X3AGB4</accession>
<dbReference type="CDD" id="cd00198">
    <property type="entry name" value="vWFA"/>
    <property type="match status" value="1"/>
</dbReference>
<name>A0A9X3AGB4_9PSEU</name>
<proteinExistence type="predicted"/>
<gene>
    <name evidence="2" type="ORF">NZH93_14795</name>
</gene>
<comment type="caution">
    <text evidence="2">The sequence shown here is derived from an EMBL/GenBank/DDBJ whole genome shotgun (WGS) entry which is preliminary data.</text>
</comment>
<protein>
    <submittedName>
        <fullName evidence="2">VWA domain-containing protein</fullName>
    </submittedName>
</protein>
<dbReference type="Proteomes" id="UP001141259">
    <property type="component" value="Unassembled WGS sequence"/>
</dbReference>